<dbReference type="CDD" id="cd01392">
    <property type="entry name" value="HTH_LacI"/>
    <property type="match status" value="1"/>
</dbReference>
<keyword evidence="6" id="KW-1185">Reference proteome</keyword>
<dbReference type="SMART" id="SM00354">
    <property type="entry name" value="HTH_LACI"/>
    <property type="match status" value="1"/>
</dbReference>
<dbReference type="InterPro" id="IPR000843">
    <property type="entry name" value="HTH_LacI"/>
</dbReference>
<protein>
    <recommendedName>
        <fullName evidence="4">HTH lacI-type domain-containing protein</fullName>
    </recommendedName>
</protein>
<keyword evidence="3" id="KW-0804">Transcription</keyword>
<dbReference type="RefSeq" id="WP_038282522.1">
    <property type="nucleotide sequence ID" value="NZ_JPME01000018.1"/>
</dbReference>
<gene>
    <name evidence="5" type="ORF">IO98_15490</name>
</gene>
<dbReference type="PANTHER" id="PTHR30146:SF149">
    <property type="entry name" value="HTH-TYPE TRANSCRIPTIONAL REGULATOR EBGR"/>
    <property type="match status" value="1"/>
</dbReference>
<dbReference type="Pfam" id="PF13377">
    <property type="entry name" value="Peripla_BP_3"/>
    <property type="match status" value="1"/>
</dbReference>
<evidence type="ECO:0000259" key="4">
    <source>
        <dbReference type="PROSITE" id="PS50932"/>
    </source>
</evidence>
<dbReference type="Gene3D" id="1.10.260.40">
    <property type="entry name" value="lambda repressor-like DNA-binding domains"/>
    <property type="match status" value="1"/>
</dbReference>
<comment type="caution">
    <text evidence="5">The sequence shown here is derived from an EMBL/GenBank/DDBJ whole genome shotgun (WGS) entry which is preliminary data.</text>
</comment>
<organism evidence="5 6">
    <name type="scientific">Lacrimispora celerecrescens</name>
    <dbReference type="NCBI Taxonomy" id="29354"/>
    <lineage>
        <taxon>Bacteria</taxon>
        <taxon>Bacillati</taxon>
        <taxon>Bacillota</taxon>
        <taxon>Clostridia</taxon>
        <taxon>Lachnospirales</taxon>
        <taxon>Lachnospiraceae</taxon>
        <taxon>Lacrimispora</taxon>
    </lineage>
</organism>
<dbReference type="Gene3D" id="3.40.50.2300">
    <property type="match status" value="2"/>
</dbReference>
<dbReference type="PROSITE" id="PS50932">
    <property type="entry name" value="HTH_LACI_2"/>
    <property type="match status" value="1"/>
</dbReference>
<dbReference type="InterPro" id="IPR046335">
    <property type="entry name" value="LacI/GalR-like_sensor"/>
</dbReference>
<feature type="domain" description="HTH lacI-type" evidence="4">
    <location>
        <begin position="2"/>
        <end position="60"/>
    </location>
</feature>
<accession>A0A084JK90</accession>
<dbReference type="GO" id="GO:0003700">
    <property type="term" value="F:DNA-binding transcription factor activity"/>
    <property type="evidence" value="ECO:0007669"/>
    <property type="project" value="TreeGrafter"/>
</dbReference>
<proteinExistence type="predicted"/>
<sequence length="349" mass="38984">MATLKSIANLAGVSIASVSRVLNQDETFSISEETKLKILKAAEALQYKSGASALGRIAAEEKGSVAMVMLYSEFDEITDSYYLTIRVNAKEEAQAFGYEVKEFFLPLKEELLSGLGDYAGLIVIGHSGGWYGEEEFRQAVIGSKLPVVMADFNPKDDELEFDCVVNDFKGVMEKALEHFMKLGYTTIGYIGSEGVWVRDKNILDTRYVYFRYILESAGLYQPDYVFLGPTSIAESGYRLTKQAIEENKLPRAIFVENDSMAIGSLRAMREFNIKIPEQTAVISCNDIPNDEFLTPPLSSVHIYSDLIGIMSARLLDERIGTKRFLGVKMVTPNKLVLRQSCKETAEEEQ</sequence>
<dbReference type="CDD" id="cd01544">
    <property type="entry name" value="PBP1_GalR"/>
    <property type="match status" value="1"/>
</dbReference>
<evidence type="ECO:0000313" key="6">
    <source>
        <dbReference type="Proteomes" id="UP000028525"/>
    </source>
</evidence>
<keyword evidence="1" id="KW-0805">Transcription regulation</keyword>
<dbReference type="OrthoDB" id="43195at2"/>
<dbReference type="PANTHER" id="PTHR30146">
    <property type="entry name" value="LACI-RELATED TRANSCRIPTIONAL REPRESSOR"/>
    <property type="match status" value="1"/>
</dbReference>
<dbReference type="AlphaFoldDB" id="A0A084JK90"/>
<reference evidence="5 6" key="1">
    <citation type="submission" date="2014-07" db="EMBL/GenBank/DDBJ databases">
        <title>Draft genome of Clostridium celerecrescens 152B isolated from sediments associated with methane hydrate from Krishna Godavari basin.</title>
        <authorList>
            <person name="Honkalas V.S."/>
            <person name="Dabir A.P."/>
            <person name="Arora P."/>
            <person name="Dhakephalkar P.K."/>
        </authorList>
    </citation>
    <scope>NUCLEOTIDE SEQUENCE [LARGE SCALE GENOMIC DNA]</scope>
    <source>
        <strain evidence="5 6">152B</strain>
    </source>
</reference>
<name>A0A084JK90_9FIRM</name>
<dbReference type="GO" id="GO:0000976">
    <property type="term" value="F:transcription cis-regulatory region binding"/>
    <property type="evidence" value="ECO:0007669"/>
    <property type="project" value="TreeGrafter"/>
</dbReference>
<dbReference type="InterPro" id="IPR028082">
    <property type="entry name" value="Peripla_BP_I"/>
</dbReference>
<evidence type="ECO:0000313" key="5">
    <source>
        <dbReference type="EMBL" id="KEZ89374.1"/>
    </source>
</evidence>
<dbReference type="Pfam" id="PF00356">
    <property type="entry name" value="LacI"/>
    <property type="match status" value="1"/>
</dbReference>
<dbReference type="SUPFAM" id="SSF47413">
    <property type="entry name" value="lambda repressor-like DNA-binding domains"/>
    <property type="match status" value="1"/>
</dbReference>
<dbReference type="InterPro" id="IPR010982">
    <property type="entry name" value="Lambda_DNA-bd_dom_sf"/>
</dbReference>
<dbReference type="SUPFAM" id="SSF53822">
    <property type="entry name" value="Periplasmic binding protein-like I"/>
    <property type="match status" value="1"/>
</dbReference>
<evidence type="ECO:0000256" key="2">
    <source>
        <dbReference type="ARBA" id="ARBA00023125"/>
    </source>
</evidence>
<dbReference type="EMBL" id="JPME01000018">
    <property type="protein sequence ID" value="KEZ89374.1"/>
    <property type="molecule type" value="Genomic_DNA"/>
</dbReference>
<evidence type="ECO:0000256" key="3">
    <source>
        <dbReference type="ARBA" id="ARBA00023163"/>
    </source>
</evidence>
<keyword evidence="2" id="KW-0238">DNA-binding</keyword>
<dbReference type="STRING" id="29354.IO98_15490"/>
<evidence type="ECO:0000256" key="1">
    <source>
        <dbReference type="ARBA" id="ARBA00023015"/>
    </source>
</evidence>
<dbReference type="Proteomes" id="UP000028525">
    <property type="component" value="Unassembled WGS sequence"/>
</dbReference>